<evidence type="ECO:0000313" key="4">
    <source>
        <dbReference type="Proteomes" id="UP000317550"/>
    </source>
</evidence>
<dbReference type="Gene3D" id="3.40.1620.10">
    <property type="entry name" value="YefM-like domain"/>
    <property type="match status" value="1"/>
</dbReference>
<dbReference type="EMBL" id="CP041730">
    <property type="protein sequence ID" value="QDQ28974.1"/>
    <property type="molecule type" value="Genomic_DNA"/>
</dbReference>
<gene>
    <name evidence="3" type="ORF">FNU76_22955</name>
</gene>
<proteinExistence type="inferred from homology"/>
<reference evidence="4" key="1">
    <citation type="submission" date="2019-07" db="EMBL/GenBank/DDBJ databases">
        <title>Chitinimonas sp. nov., isolated from Ny-Alesund, arctica soil.</title>
        <authorList>
            <person name="Xu Q."/>
            <person name="Peng F."/>
        </authorList>
    </citation>
    <scope>NUCLEOTIDE SEQUENCE [LARGE SCALE GENOMIC DNA]</scope>
    <source>
        <strain evidence="4">R3-44</strain>
    </source>
</reference>
<dbReference type="KEGG" id="cari:FNU76_22955"/>
<dbReference type="InterPro" id="IPR006442">
    <property type="entry name" value="Antitoxin_Phd/YefM"/>
</dbReference>
<dbReference type="RefSeq" id="WP_144280356.1">
    <property type="nucleotide sequence ID" value="NZ_CP041730.1"/>
</dbReference>
<accession>A0A516SLD9</accession>
<comment type="function">
    <text evidence="2">Antitoxin component of a type II toxin-antitoxin (TA) system.</text>
</comment>
<dbReference type="InterPro" id="IPR036165">
    <property type="entry name" value="YefM-like_sf"/>
</dbReference>
<dbReference type="SUPFAM" id="SSF143120">
    <property type="entry name" value="YefM-like"/>
    <property type="match status" value="1"/>
</dbReference>
<protein>
    <recommendedName>
        <fullName evidence="2">Antitoxin</fullName>
    </recommendedName>
</protein>
<keyword evidence="4" id="KW-1185">Reference proteome</keyword>
<evidence type="ECO:0000256" key="1">
    <source>
        <dbReference type="ARBA" id="ARBA00009981"/>
    </source>
</evidence>
<dbReference type="Pfam" id="PF02604">
    <property type="entry name" value="PhdYeFM_antitox"/>
    <property type="match status" value="1"/>
</dbReference>
<organism evidence="3 4">
    <name type="scientific">Chitinimonas arctica</name>
    <dbReference type="NCBI Taxonomy" id="2594795"/>
    <lineage>
        <taxon>Bacteria</taxon>
        <taxon>Pseudomonadati</taxon>
        <taxon>Pseudomonadota</taxon>
        <taxon>Betaproteobacteria</taxon>
        <taxon>Neisseriales</taxon>
        <taxon>Chitinibacteraceae</taxon>
        <taxon>Chitinimonas</taxon>
    </lineage>
</organism>
<dbReference type="AlphaFoldDB" id="A0A516SLD9"/>
<dbReference type="NCBIfam" id="TIGR01552">
    <property type="entry name" value="phd_fam"/>
    <property type="match status" value="1"/>
</dbReference>
<evidence type="ECO:0000313" key="3">
    <source>
        <dbReference type="EMBL" id="QDQ28974.1"/>
    </source>
</evidence>
<evidence type="ECO:0000256" key="2">
    <source>
        <dbReference type="RuleBase" id="RU362080"/>
    </source>
</evidence>
<dbReference type="Proteomes" id="UP000317550">
    <property type="component" value="Chromosome"/>
</dbReference>
<name>A0A516SLD9_9NEIS</name>
<sequence length="75" mass="8003">MEATIGAGEFKARCLKLIDDVAATREPLVITKHGVAVAKLVPIPSETRLFGALKGSVRATDDIVSPLDNDWEATL</sequence>
<comment type="similarity">
    <text evidence="1 2">Belongs to the phD/YefM antitoxin family.</text>
</comment>
<dbReference type="OrthoDB" id="557859at2"/>